<evidence type="ECO:0000313" key="1">
    <source>
        <dbReference type="EMBL" id="KAI3781205.1"/>
    </source>
</evidence>
<dbReference type="Proteomes" id="UP001055811">
    <property type="component" value="Linkage Group LG02"/>
</dbReference>
<keyword evidence="2" id="KW-1185">Reference proteome</keyword>
<gene>
    <name evidence="1" type="ORF">L2E82_11212</name>
</gene>
<sequence length="140" mass="15292">MVACMVVLAPHVEAITCGDVVINVLPCIEYLRSRGALSSTCCDGVKRINSVAKSSADRKLACECLKSVYSKVSGINTATAADLPRRCGTSAPYFSPTTDHCSTVLYLEDETNEQRIKGDILAIKDERRIQISSLIFNFDR</sequence>
<evidence type="ECO:0000313" key="2">
    <source>
        <dbReference type="Proteomes" id="UP001055811"/>
    </source>
</evidence>
<dbReference type="EMBL" id="CM042010">
    <property type="protein sequence ID" value="KAI3781205.1"/>
    <property type="molecule type" value="Genomic_DNA"/>
</dbReference>
<reference evidence="1 2" key="2">
    <citation type="journal article" date="2022" name="Mol. Ecol. Resour.">
        <title>The genomes of chicory, endive, great burdock and yacon provide insights into Asteraceae paleo-polyploidization history and plant inulin production.</title>
        <authorList>
            <person name="Fan W."/>
            <person name="Wang S."/>
            <person name="Wang H."/>
            <person name="Wang A."/>
            <person name="Jiang F."/>
            <person name="Liu H."/>
            <person name="Zhao H."/>
            <person name="Xu D."/>
            <person name="Zhang Y."/>
        </authorList>
    </citation>
    <scope>NUCLEOTIDE SEQUENCE [LARGE SCALE GENOMIC DNA]</scope>
    <source>
        <strain evidence="2">cv. Punajuju</strain>
        <tissue evidence="1">Leaves</tissue>
    </source>
</reference>
<comment type="caution">
    <text evidence="1">The sequence shown here is derived from an EMBL/GenBank/DDBJ whole genome shotgun (WGS) entry which is preliminary data.</text>
</comment>
<reference evidence="2" key="1">
    <citation type="journal article" date="2022" name="Mol. Ecol. Resour.">
        <title>The genomes of chicory, endive, great burdock and yacon provide insights into Asteraceae palaeo-polyploidization history and plant inulin production.</title>
        <authorList>
            <person name="Fan W."/>
            <person name="Wang S."/>
            <person name="Wang H."/>
            <person name="Wang A."/>
            <person name="Jiang F."/>
            <person name="Liu H."/>
            <person name="Zhao H."/>
            <person name="Xu D."/>
            <person name="Zhang Y."/>
        </authorList>
    </citation>
    <scope>NUCLEOTIDE SEQUENCE [LARGE SCALE GENOMIC DNA]</scope>
    <source>
        <strain evidence="2">cv. Punajuju</strain>
    </source>
</reference>
<protein>
    <submittedName>
        <fullName evidence="1">Uncharacterized protein</fullName>
    </submittedName>
</protein>
<accession>A0ACB9GDT4</accession>
<proteinExistence type="predicted"/>
<name>A0ACB9GDT4_CICIN</name>
<organism evidence="1 2">
    <name type="scientific">Cichorium intybus</name>
    <name type="common">Chicory</name>
    <dbReference type="NCBI Taxonomy" id="13427"/>
    <lineage>
        <taxon>Eukaryota</taxon>
        <taxon>Viridiplantae</taxon>
        <taxon>Streptophyta</taxon>
        <taxon>Embryophyta</taxon>
        <taxon>Tracheophyta</taxon>
        <taxon>Spermatophyta</taxon>
        <taxon>Magnoliopsida</taxon>
        <taxon>eudicotyledons</taxon>
        <taxon>Gunneridae</taxon>
        <taxon>Pentapetalae</taxon>
        <taxon>asterids</taxon>
        <taxon>campanulids</taxon>
        <taxon>Asterales</taxon>
        <taxon>Asteraceae</taxon>
        <taxon>Cichorioideae</taxon>
        <taxon>Cichorieae</taxon>
        <taxon>Cichoriinae</taxon>
        <taxon>Cichorium</taxon>
    </lineage>
</organism>